<accession>A0A2S6GQ27</accession>
<name>A0A2S6GQ27_9GAMM</name>
<evidence type="ECO:0008006" key="4">
    <source>
        <dbReference type="Google" id="ProtNLM"/>
    </source>
</evidence>
<organism evidence="2 3">
    <name type="scientific">Methylobacter tundripaludum</name>
    <dbReference type="NCBI Taxonomy" id="173365"/>
    <lineage>
        <taxon>Bacteria</taxon>
        <taxon>Pseudomonadati</taxon>
        <taxon>Pseudomonadota</taxon>
        <taxon>Gammaproteobacteria</taxon>
        <taxon>Methylococcales</taxon>
        <taxon>Methylococcaceae</taxon>
        <taxon>Methylobacter</taxon>
    </lineage>
</organism>
<dbReference type="EMBL" id="PTIY01000014">
    <property type="protein sequence ID" value="PPK67297.1"/>
    <property type="molecule type" value="Genomic_DNA"/>
</dbReference>
<sequence length="111" mass="11823">MNLIKKAVITFIMAISFGASTVALAEDAKAAEVIAHLEAAIAEIGKHDFNAAYTHEKAARNASEEIVGNETVVKQGLDSIIKAQIIGKSADEEKAIAELNKALGFYKSINH</sequence>
<proteinExistence type="predicted"/>
<dbReference type="Proteomes" id="UP000238071">
    <property type="component" value="Unassembled WGS sequence"/>
</dbReference>
<evidence type="ECO:0000313" key="3">
    <source>
        <dbReference type="Proteomes" id="UP000238071"/>
    </source>
</evidence>
<feature type="chain" id="PRO_5015405348" description="Small metal-binding protein" evidence="1">
    <location>
        <begin position="26"/>
        <end position="111"/>
    </location>
</feature>
<evidence type="ECO:0000256" key="1">
    <source>
        <dbReference type="SAM" id="SignalP"/>
    </source>
</evidence>
<dbReference type="OrthoDB" id="5570027at2"/>
<gene>
    <name evidence="2" type="ORF">B0F88_11444</name>
</gene>
<dbReference type="AlphaFoldDB" id="A0A2S6GQ27"/>
<evidence type="ECO:0000313" key="2">
    <source>
        <dbReference type="EMBL" id="PPK67297.1"/>
    </source>
</evidence>
<protein>
    <recommendedName>
        <fullName evidence="4">Small metal-binding protein</fullName>
    </recommendedName>
</protein>
<keyword evidence="3" id="KW-1185">Reference proteome</keyword>
<feature type="signal peptide" evidence="1">
    <location>
        <begin position="1"/>
        <end position="25"/>
    </location>
</feature>
<reference evidence="2 3" key="1">
    <citation type="submission" date="2018-02" db="EMBL/GenBank/DDBJ databases">
        <title>Subsurface microbial communities from deep shales in Ohio and West Virginia, USA.</title>
        <authorList>
            <person name="Wrighton K."/>
        </authorList>
    </citation>
    <scope>NUCLEOTIDE SEQUENCE [LARGE SCALE GENOMIC DNA]</scope>
    <source>
        <strain evidence="2 3">OWC-G53F</strain>
    </source>
</reference>
<comment type="caution">
    <text evidence="2">The sequence shown here is derived from an EMBL/GenBank/DDBJ whole genome shotgun (WGS) entry which is preliminary data.</text>
</comment>
<keyword evidence="1" id="KW-0732">Signal</keyword>